<dbReference type="Gene3D" id="1.25.10.10">
    <property type="entry name" value="Leucine-rich Repeat Variant"/>
    <property type="match status" value="1"/>
</dbReference>
<keyword evidence="2" id="KW-0813">Transport</keyword>
<dbReference type="STRING" id="402676.B6JYW8"/>
<dbReference type="PANTHER" id="PTHR10997:SF9">
    <property type="entry name" value="IMPORTIN-9"/>
    <property type="match status" value="1"/>
</dbReference>
<proteinExistence type="predicted"/>
<dbReference type="Pfam" id="PF03810">
    <property type="entry name" value="IBN_N"/>
    <property type="match status" value="1"/>
</dbReference>
<accession>B6JYW8</accession>
<keyword evidence="8" id="KW-1185">Reference proteome</keyword>
<name>B6JYW8_SCHJY</name>
<dbReference type="InterPro" id="IPR016024">
    <property type="entry name" value="ARM-type_fold"/>
</dbReference>
<evidence type="ECO:0000313" key="6">
    <source>
        <dbReference type="EMBL" id="EEB06736.1"/>
    </source>
</evidence>
<dbReference type="VEuPathDB" id="FungiDB:SJAG_01789"/>
<feature type="domain" description="Importin N-terminal" evidence="5">
    <location>
        <begin position="19"/>
        <end position="94"/>
    </location>
</feature>
<comment type="subcellular location">
    <subcellularLocation>
        <location evidence="1">Nucleus</location>
    </subcellularLocation>
</comment>
<evidence type="ECO:0000256" key="3">
    <source>
        <dbReference type="ARBA" id="ARBA00022927"/>
    </source>
</evidence>
<dbReference type="GO" id="GO:0005829">
    <property type="term" value="C:cytosol"/>
    <property type="evidence" value="ECO:0000318"/>
    <property type="project" value="GO_Central"/>
</dbReference>
<dbReference type="Pfam" id="PF25018">
    <property type="entry name" value="HEAT_IPO9_c"/>
    <property type="match status" value="1"/>
</dbReference>
<dbReference type="InterPro" id="IPR001494">
    <property type="entry name" value="Importin-beta_N"/>
</dbReference>
<dbReference type="SUPFAM" id="SSF48371">
    <property type="entry name" value="ARM repeat"/>
    <property type="match status" value="1"/>
</dbReference>
<dbReference type="InterPro" id="IPR011989">
    <property type="entry name" value="ARM-like"/>
</dbReference>
<evidence type="ECO:0000259" key="5">
    <source>
        <dbReference type="PROSITE" id="PS50166"/>
    </source>
</evidence>
<keyword evidence="4" id="KW-0539">Nucleus</keyword>
<evidence type="ECO:0000256" key="4">
    <source>
        <dbReference type="ARBA" id="ARBA00023242"/>
    </source>
</evidence>
<dbReference type="SMART" id="SM00913">
    <property type="entry name" value="IBN_N"/>
    <property type="match status" value="1"/>
</dbReference>
<evidence type="ECO:0000313" key="8">
    <source>
        <dbReference type="Proteomes" id="UP000001744"/>
    </source>
</evidence>
<keyword evidence="3" id="KW-0653">Protein transport</keyword>
<dbReference type="OrthoDB" id="431626at2759"/>
<dbReference type="GO" id="GO:0006606">
    <property type="term" value="P:protein import into nucleus"/>
    <property type="evidence" value="ECO:0000318"/>
    <property type="project" value="GO_Central"/>
</dbReference>
<dbReference type="RefSeq" id="XP_002173029.1">
    <property type="nucleotide sequence ID" value="XM_002172993.2"/>
</dbReference>
<dbReference type="OMA" id="NPDQYTI"/>
<sequence length="985" mass="109268">MLGLLRSTQSVDPNERLQVELEIKKLENTPEFPLQLLEAAGSDAEVPLRQAAILLLQQYVLRHWSILFEQFQGPAPDEQIKNQVRNGLIHLLKSTDNSLLVKALAYTIARIATVDFPDEWPSILPIILEFMDSGNNSLIHSSLDVLNELLNESLMEEQFFAIAPQIATRLFNLLKLDSNIDEVAKTQVRAVTAFGSCLELSEMYQEAKPELIQTFLSELLPPWMELLLLKMQLPLLNPGEQVLSPERAGLFALKGKIASVLKTLRELYPKRLTPYLLHFVEGAWGMLVGVLPVYTIALDGKNNDIEDSQFAPGYESQYLIELLQFISISFQNKAVQQFFQNGASSGNLTCIQTLLQYARLSEHDIEVYEDDVNEYLAIELTFDWINESVRGAAVDVLSSMEEHSSLPIQKFLRETSADLLSKANVDWKLQEALLYACGVVDANSDDSMNEGLDPLFNVLTAHLQGSNDHVLLTSRIVLMLGHFSEVLPSCGQLLNVCIGILTAPNVSILVKFSAIKTVERICSSSSDPSLEQYQTGLVQAIIPFFTEAADEVFILLVECLAAVLKLNYEAILATDIPVISMLFSIVTKSPGDPYVLGVLEDTFEELTSASNNYEQICSVAFPEVGQLLQSDDELLVDVGSALLLSLIRGGPSPLPANFCITVLPILEQMITAHIDDNEVVQLSQETMLQLLKKDAAQVSAAQKDGISGMQIVLSILEKLLCTNLNDSACVSVGAIVVQVIDKAGSSLNMETLLLACINRLSRAEQPRFIQSIIYVFAKLIHRDPEGMVNFLTSMQTANGTALEILMRVWCDNFSVFSGFKNIAFIATALAKVFCVQQPMLDQIQVKGDLLVSQSSRIITRSQSKKHPEQFSAVSAAVKIVQLLAQEYQSLEKKDLAVEEVSDDGADDWEDGTADIDFETLKAFAEDGNAIEEDSNDTEIILDLDLQTYLADFFKQGWAVNAHNFRDIVQQNLNADEKKSLHQFFQ</sequence>
<dbReference type="PANTHER" id="PTHR10997">
    <property type="entry name" value="IMPORTIN-7, 8, 11"/>
    <property type="match status" value="1"/>
</dbReference>
<dbReference type="AlphaFoldDB" id="B6JYW8"/>
<evidence type="ECO:0000256" key="1">
    <source>
        <dbReference type="ARBA" id="ARBA00004123"/>
    </source>
</evidence>
<dbReference type="eggNOG" id="KOG2274">
    <property type="taxonomic scope" value="Eukaryota"/>
</dbReference>
<gene>
    <name evidence="7" type="primary">kap114</name>
    <name evidence="6" type="ORF">SJAG_01789</name>
</gene>
<dbReference type="EMBL" id="KE651168">
    <property type="protein sequence ID" value="EEB06736.1"/>
    <property type="molecule type" value="Genomic_DNA"/>
</dbReference>
<evidence type="ECO:0000313" key="7">
    <source>
        <dbReference type="JaponicusDB" id="SJAG_01789"/>
    </source>
</evidence>
<dbReference type="GO" id="GO:0005635">
    <property type="term" value="C:nuclear envelope"/>
    <property type="evidence" value="ECO:0000318"/>
    <property type="project" value="GO_Central"/>
</dbReference>
<organism evidence="6 8">
    <name type="scientific">Schizosaccharomyces japonicus (strain yFS275 / FY16936)</name>
    <name type="common">Fission yeast</name>
    <dbReference type="NCBI Taxonomy" id="402676"/>
    <lineage>
        <taxon>Eukaryota</taxon>
        <taxon>Fungi</taxon>
        <taxon>Dikarya</taxon>
        <taxon>Ascomycota</taxon>
        <taxon>Taphrinomycotina</taxon>
        <taxon>Schizosaccharomycetes</taxon>
        <taxon>Schizosaccharomycetales</taxon>
        <taxon>Schizosaccharomycetaceae</taxon>
        <taxon>Schizosaccharomyces</taxon>
    </lineage>
</organism>
<reference evidence="6 8" key="1">
    <citation type="journal article" date="2011" name="Science">
        <title>Comparative functional genomics of the fission yeasts.</title>
        <authorList>
            <person name="Rhind N."/>
            <person name="Chen Z."/>
            <person name="Yassour M."/>
            <person name="Thompson D.A."/>
            <person name="Haas B.J."/>
            <person name="Habib N."/>
            <person name="Wapinski I."/>
            <person name="Roy S."/>
            <person name="Lin M.F."/>
            <person name="Heiman D.I."/>
            <person name="Young S.K."/>
            <person name="Furuya K."/>
            <person name="Guo Y."/>
            <person name="Pidoux A."/>
            <person name="Chen H.M."/>
            <person name="Robbertse B."/>
            <person name="Goldberg J.M."/>
            <person name="Aoki K."/>
            <person name="Bayne E.H."/>
            <person name="Berlin A.M."/>
            <person name="Desjardins C.A."/>
            <person name="Dobbs E."/>
            <person name="Dukaj L."/>
            <person name="Fan L."/>
            <person name="FitzGerald M.G."/>
            <person name="French C."/>
            <person name="Gujja S."/>
            <person name="Hansen K."/>
            <person name="Keifenheim D."/>
            <person name="Levin J.Z."/>
            <person name="Mosher R.A."/>
            <person name="Mueller C.A."/>
            <person name="Pfiffner J."/>
            <person name="Priest M."/>
            <person name="Russ C."/>
            <person name="Smialowska A."/>
            <person name="Swoboda P."/>
            <person name="Sykes S.M."/>
            <person name="Vaughn M."/>
            <person name="Vengrova S."/>
            <person name="Yoder R."/>
            <person name="Zeng Q."/>
            <person name="Allshire R."/>
            <person name="Baulcombe D."/>
            <person name="Birren B.W."/>
            <person name="Brown W."/>
            <person name="Ekwall K."/>
            <person name="Kellis M."/>
            <person name="Leatherwood J."/>
            <person name="Levin H."/>
            <person name="Margalit H."/>
            <person name="Martienssen R."/>
            <person name="Nieduszynski C.A."/>
            <person name="Spatafora J.W."/>
            <person name="Friedman N."/>
            <person name="Dalgaard J.Z."/>
            <person name="Baumann P."/>
            <person name="Niki H."/>
            <person name="Regev A."/>
            <person name="Nusbaum C."/>
        </authorList>
    </citation>
    <scope>NUCLEOTIDE SEQUENCE [LARGE SCALE GENOMIC DNA]</scope>
    <source>
        <strain evidence="8">yFS275 / FY16936</strain>
    </source>
</reference>
<dbReference type="Proteomes" id="UP000001744">
    <property type="component" value="Unassembled WGS sequence"/>
</dbReference>
<dbReference type="PROSITE" id="PS50166">
    <property type="entry name" value="IMPORTIN_B_NT"/>
    <property type="match status" value="1"/>
</dbReference>
<dbReference type="GeneID" id="7048218"/>
<dbReference type="GO" id="GO:0031267">
    <property type="term" value="F:small GTPase binding"/>
    <property type="evidence" value="ECO:0007669"/>
    <property type="project" value="InterPro"/>
</dbReference>
<dbReference type="HOGENOM" id="CLU_008920_1_1_1"/>
<evidence type="ECO:0000256" key="2">
    <source>
        <dbReference type="ARBA" id="ARBA00022448"/>
    </source>
</evidence>
<dbReference type="JaponicusDB" id="SJAG_01789">
    <property type="gene designation" value="kap114"/>
</dbReference>
<protein>
    <submittedName>
        <fullName evidence="6">Karyopherin Kap14</fullName>
    </submittedName>
</protein>
<dbReference type="InterPro" id="IPR056840">
    <property type="entry name" value="HEAT_IPO9_central"/>
</dbReference>